<dbReference type="AlphaFoldDB" id="A0A7W9E3H8"/>
<comment type="similarity">
    <text evidence="1">Belongs to the 'phage' integrase family.</text>
</comment>
<dbReference type="Proteomes" id="UP000561726">
    <property type="component" value="Unassembled WGS sequence"/>
</dbReference>
<accession>A0A7W9E3H8</accession>
<dbReference type="RefSeq" id="WP_160175897.1">
    <property type="nucleotide sequence ID" value="NZ_JACHBQ010000001.1"/>
</dbReference>
<keyword evidence="2" id="KW-0229">DNA integration</keyword>
<dbReference type="PANTHER" id="PTHR30629:SF2">
    <property type="entry name" value="PROPHAGE INTEGRASE INTS-RELATED"/>
    <property type="match status" value="1"/>
</dbReference>
<reference evidence="6 7" key="1">
    <citation type="submission" date="2020-08" db="EMBL/GenBank/DDBJ databases">
        <title>Sequencing the genomes of 1000 actinobacteria strains.</title>
        <authorList>
            <person name="Klenk H.-P."/>
        </authorList>
    </citation>
    <scope>NUCLEOTIDE SEQUENCE [LARGE SCALE GENOMIC DNA]</scope>
    <source>
        <strain evidence="6 7">DSM 21065</strain>
    </source>
</reference>
<dbReference type="GO" id="GO:0006310">
    <property type="term" value="P:DNA recombination"/>
    <property type="evidence" value="ECO:0007669"/>
    <property type="project" value="UniProtKB-KW"/>
</dbReference>
<evidence type="ECO:0000313" key="7">
    <source>
        <dbReference type="Proteomes" id="UP000561726"/>
    </source>
</evidence>
<dbReference type="InterPro" id="IPR002104">
    <property type="entry name" value="Integrase_catalytic"/>
</dbReference>
<dbReference type="Gene3D" id="1.10.150.130">
    <property type="match status" value="1"/>
</dbReference>
<dbReference type="InterPro" id="IPR013762">
    <property type="entry name" value="Integrase-like_cat_sf"/>
</dbReference>
<evidence type="ECO:0000256" key="1">
    <source>
        <dbReference type="ARBA" id="ARBA00008857"/>
    </source>
</evidence>
<dbReference type="PANTHER" id="PTHR30629">
    <property type="entry name" value="PROPHAGE INTEGRASE"/>
    <property type="match status" value="1"/>
</dbReference>
<organism evidence="6 7">
    <name type="scientific">Cryobacterium roopkundense</name>
    <dbReference type="NCBI Taxonomy" id="1001240"/>
    <lineage>
        <taxon>Bacteria</taxon>
        <taxon>Bacillati</taxon>
        <taxon>Actinomycetota</taxon>
        <taxon>Actinomycetes</taxon>
        <taxon>Micrococcales</taxon>
        <taxon>Microbacteriaceae</taxon>
        <taxon>Cryobacterium</taxon>
    </lineage>
</organism>
<evidence type="ECO:0000259" key="5">
    <source>
        <dbReference type="PROSITE" id="PS51898"/>
    </source>
</evidence>
<gene>
    <name evidence="6" type="ORF">BJ997_001639</name>
</gene>
<dbReference type="InterPro" id="IPR010998">
    <property type="entry name" value="Integrase_recombinase_N"/>
</dbReference>
<evidence type="ECO:0000256" key="3">
    <source>
        <dbReference type="ARBA" id="ARBA00023125"/>
    </source>
</evidence>
<feature type="domain" description="Tyr recombinase" evidence="5">
    <location>
        <begin position="146"/>
        <end position="325"/>
    </location>
</feature>
<dbReference type="Pfam" id="PF00589">
    <property type="entry name" value="Phage_integrase"/>
    <property type="match status" value="1"/>
</dbReference>
<dbReference type="SUPFAM" id="SSF56349">
    <property type="entry name" value="DNA breaking-rejoining enzymes"/>
    <property type="match status" value="1"/>
</dbReference>
<dbReference type="OrthoDB" id="4326943at2"/>
<dbReference type="PROSITE" id="PS51898">
    <property type="entry name" value="TYR_RECOMBINASE"/>
    <property type="match status" value="1"/>
</dbReference>
<dbReference type="InterPro" id="IPR011010">
    <property type="entry name" value="DNA_brk_join_enz"/>
</dbReference>
<dbReference type="InterPro" id="IPR050808">
    <property type="entry name" value="Phage_Integrase"/>
</dbReference>
<name>A0A7W9E3H8_9MICO</name>
<keyword evidence="3" id="KW-0238">DNA-binding</keyword>
<evidence type="ECO:0000313" key="6">
    <source>
        <dbReference type="EMBL" id="MBB5641091.1"/>
    </source>
</evidence>
<protein>
    <submittedName>
        <fullName evidence="6">Integrase</fullName>
    </submittedName>
</protein>
<evidence type="ECO:0000256" key="4">
    <source>
        <dbReference type="ARBA" id="ARBA00023172"/>
    </source>
</evidence>
<dbReference type="Gene3D" id="1.10.443.10">
    <property type="entry name" value="Intergrase catalytic core"/>
    <property type="match status" value="1"/>
</dbReference>
<dbReference type="EMBL" id="JACHBQ010000001">
    <property type="protein sequence ID" value="MBB5641091.1"/>
    <property type="molecule type" value="Genomic_DNA"/>
</dbReference>
<sequence>MDGQIRRVCATRSSRSAAQAALKVTLVERVRAGGVGDSLTATSPFLRLAKAWLEDVVLDVDRTQSTKDTYQRAVRSLVLPFFEHFTVGEVSVGRIERFLKLQREKSYTRAKQSRAILSMILGFAVRREIIQRNPVKETSRMKKPPHTPKALTTEQIAAIRVAAREWRVAERTMGPRADGQVRDIIEVMLSTATRIGEALALRQCDVDLGAEPPRVRTTGTIVVHNRAGMFRQKHPKTHESNRIIRVPPFVVDVIRQRLKLIDPEDTEHLLFSSRTGTPLTPYNVRQTFRGTLRSAGLDGLTVFCQLEAGHFSANSPASSAPFPAS</sequence>
<comment type="caution">
    <text evidence="6">The sequence shown here is derived from an EMBL/GenBank/DDBJ whole genome shotgun (WGS) entry which is preliminary data.</text>
</comment>
<evidence type="ECO:0000256" key="2">
    <source>
        <dbReference type="ARBA" id="ARBA00022908"/>
    </source>
</evidence>
<dbReference type="GO" id="GO:0003677">
    <property type="term" value="F:DNA binding"/>
    <property type="evidence" value="ECO:0007669"/>
    <property type="project" value="UniProtKB-KW"/>
</dbReference>
<dbReference type="GO" id="GO:0015074">
    <property type="term" value="P:DNA integration"/>
    <property type="evidence" value="ECO:0007669"/>
    <property type="project" value="UniProtKB-KW"/>
</dbReference>
<keyword evidence="4" id="KW-0233">DNA recombination</keyword>
<proteinExistence type="inferred from homology"/>